<dbReference type="GO" id="GO:0015940">
    <property type="term" value="P:pantothenate biosynthetic process"/>
    <property type="evidence" value="ECO:0007669"/>
    <property type="project" value="InterPro"/>
</dbReference>
<dbReference type="GO" id="GO:0050661">
    <property type="term" value="F:NADP binding"/>
    <property type="evidence" value="ECO:0007669"/>
    <property type="project" value="TreeGrafter"/>
</dbReference>
<comment type="similarity">
    <text evidence="1">Belongs to the ketopantoate reductase family.</text>
</comment>
<evidence type="ECO:0000313" key="8">
    <source>
        <dbReference type="EMBL" id="SVB23503.1"/>
    </source>
</evidence>
<dbReference type="SUPFAM" id="SSF51735">
    <property type="entry name" value="NAD(P)-binding Rossmann-fold domains"/>
    <property type="match status" value="1"/>
</dbReference>
<feature type="domain" description="Ketopantoate reductase N-terminal" evidence="6">
    <location>
        <begin position="3"/>
        <end position="152"/>
    </location>
</feature>
<dbReference type="EMBL" id="UINC01033748">
    <property type="protein sequence ID" value="SVB23503.1"/>
    <property type="molecule type" value="Genomic_DNA"/>
</dbReference>
<protein>
    <recommendedName>
        <fullName evidence="2">2-dehydropantoate 2-reductase</fullName>
        <ecNumber evidence="2">1.1.1.169</ecNumber>
    </recommendedName>
    <alternativeName>
        <fullName evidence="5">Ketopantoate reductase</fullName>
    </alternativeName>
</protein>
<dbReference type="PANTHER" id="PTHR43765">
    <property type="entry name" value="2-DEHYDROPANTOATE 2-REDUCTASE-RELATED"/>
    <property type="match status" value="1"/>
</dbReference>
<dbReference type="FunFam" id="1.10.1040.10:FF:000017">
    <property type="entry name" value="2-dehydropantoate 2-reductase"/>
    <property type="match status" value="1"/>
</dbReference>
<accession>A0A382CDX3</accession>
<evidence type="ECO:0000259" key="6">
    <source>
        <dbReference type="Pfam" id="PF02558"/>
    </source>
</evidence>
<dbReference type="InterPro" id="IPR036291">
    <property type="entry name" value="NAD(P)-bd_dom_sf"/>
</dbReference>
<dbReference type="NCBIfam" id="TIGR00745">
    <property type="entry name" value="apbA_panE"/>
    <property type="match status" value="1"/>
</dbReference>
<dbReference type="Pfam" id="PF08546">
    <property type="entry name" value="ApbA_C"/>
    <property type="match status" value="1"/>
</dbReference>
<gene>
    <name evidence="8" type="ORF">METZ01_LOCUS176357</name>
</gene>
<keyword evidence="3" id="KW-0521">NADP</keyword>
<evidence type="ECO:0000256" key="2">
    <source>
        <dbReference type="ARBA" id="ARBA00013014"/>
    </source>
</evidence>
<dbReference type="GO" id="GO:0005737">
    <property type="term" value="C:cytoplasm"/>
    <property type="evidence" value="ECO:0007669"/>
    <property type="project" value="TreeGrafter"/>
</dbReference>
<evidence type="ECO:0000256" key="4">
    <source>
        <dbReference type="ARBA" id="ARBA00023002"/>
    </source>
</evidence>
<reference evidence="8" key="1">
    <citation type="submission" date="2018-05" db="EMBL/GenBank/DDBJ databases">
        <authorList>
            <person name="Lanie J.A."/>
            <person name="Ng W.-L."/>
            <person name="Kazmierczak K.M."/>
            <person name="Andrzejewski T.M."/>
            <person name="Davidsen T.M."/>
            <person name="Wayne K.J."/>
            <person name="Tettelin H."/>
            <person name="Glass J.I."/>
            <person name="Rusch D."/>
            <person name="Podicherti R."/>
            <person name="Tsui H.-C.T."/>
            <person name="Winkler M.E."/>
        </authorList>
    </citation>
    <scope>NUCLEOTIDE SEQUENCE</scope>
</reference>
<dbReference type="InterPro" id="IPR050838">
    <property type="entry name" value="Ketopantoate_reductase"/>
</dbReference>
<sequence length="326" mass="34234">MKICIIGAGAMGGLYGARLIRAGRDVTFVDNRQDVVDNINRDGLHLTGVDGEHWIPGPASVDAADFAPADIAFIHTDTNNTGNAALHAQKVLSADGGWAITFQNGIGNVETLQDVLGPARVVGGISYHSAASPAPGRSDHTNAGRTFIGELNGADSGRIRQLNDLLTGAGFDVSVAEDIESVIWSKFVLNCAVNPVSAMTGLRTGEIGASEPARAFQQAILEEVLEVVQARGISLGDTDPRATVEGFTGRLFNRPSMLQHMDAGLATEIDSLNGAVVREGQRLGVDTPFNQALTLLVKARNAQLIQALHGPPIDYQALEASGQADP</sequence>
<dbReference type="InterPro" id="IPR013332">
    <property type="entry name" value="KPR_N"/>
</dbReference>
<name>A0A382CDX3_9ZZZZ</name>
<evidence type="ECO:0000256" key="5">
    <source>
        <dbReference type="ARBA" id="ARBA00032024"/>
    </source>
</evidence>
<dbReference type="InterPro" id="IPR003710">
    <property type="entry name" value="ApbA"/>
</dbReference>
<dbReference type="SUPFAM" id="SSF48179">
    <property type="entry name" value="6-phosphogluconate dehydrogenase C-terminal domain-like"/>
    <property type="match status" value="1"/>
</dbReference>
<dbReference type="Pfam" id="PF02558">
    <property type="entry name" value="ApbA"/>
    <property type="match status" value="1"/>
</dbReference>
<organism evidence="8">
    <name type="scientific">marine metagenome</name>
    <dbReference type="NCBI Taxonomy" id="408172"/>
    <lineage>
        <taxon>unclassified sequences</taxon>
        <taxon>metagenomes</taxon>
        <taxon>ecological metagenomes</taxon>
    </lineage>
</organism>
<evidence type="ECO:0000259" key="7">
    <source>
        <dbReference type="Pfam" id="PF08546"/>
    </source>
</evidence>
<dbReference type="PANTHER" id="PTHR43765:SF2">
    <property type="entry name" value="2-DEHYDROPANTOATE 2-REDUCTASE"/>
    <property type="match status" value="1"/>
</dbReference>
<dbReference type="AlphaFoldDB" id="A0A382CDX3"/>
<evidence type="ECO:0000256" key="3">
    <source>
        <dbReference type="ARBA" id="ARBA00022857"/>
    </source>
</evidence>
<dbReference type="EC" id="1.1.1.169" evidence="2"/>
<feature type="domain" description="Ketopantoate reductase C-terminal" evidence="7">
    <location>
        <begin position="178"/>
        <end position="300"/>
    </location>
</feature>
<evidence type="ECO:0000256" key="1">
    <source>
        <dbReference type="ARBA" id="ARBA00007870"/>
    </source>
</evidence>
<dbReference type="InterPro" id="IPR013752">
    <property type="entry name" value="KPA_reductase"/>
</dbReference>
<dbReference type="InterPro" id="IPR008927">
    <property type="entry name" value="6-PGluconate_DH-like_C_sf"/>
</dbReference>
<dbReference type="Gene3D" id="1.10.1040.10">
    <property type="entry name" value="N-(1-d-carboxylethyl)-l-norvaline Dehydrogenase, domain 2"/>
    <property type="match status" value="1"/>
</dbReference>
<proteinExistence type="inferred from homology"/>
<dbReference type="Gene3D" id="3.40.50.720">
    <property type="entry name" value="NAD(P)-binding Rossmann-like Domain"/>
    <property type="match status" value="1"/>
</dbReference>
<dbReference type="InterPro" id="IPR013328">
    <property type="entry name" value="6PGD_dom2"/>
</dbReference>
<dbReference type="GO" id="GO:0008677">
    <property type="term" value="F:2-dehydropantoate 2-reductase activity"/>
    <property type="evidence" value="ECO:0007669"/>
    <property type="project" value="UniProtKB-EC"/>
</dbReference>
<keyword evidence="4" id="KW-0560">Oxidoreductase</keyword>